<dbReference type="Proteomes" id="UP000334380">
    <property type="component" value="Unassembled WGS sequence"/>
</dbReference>
<evidence type="ECO:0000259" key="1">
    <source>
        <dbReference type="Pfam" id="PF00501"/>
    </source>
</evidence>
<sequence length="654" mass="69949">MAAKRLAHRSAFPCAAAGARRLAKPDISREIRADGSFVIRSRAPLGAFARSPADWLVQWAERTPDAVFVAQRHPPGAGAFAGDLWRRVTYRDALSATRGIGQALLDLDVPRDRPVVILSDNSVNHALLVLGAMMAGRQTATVSSAYSRVAKDMGKLHGILARLDPALVYVEDGEAYERALAGAPIRCPIVATHNVGPGQLPFEALTATAASPALDAAFASVRPEDTAKLLLTSGSTGKPKIVVNTHGMLAANQQMIAQCWHFIDEAAPVIVDWLPWSHTFGANHNFHMALRNGGAFYVDDGRPVPELIGRSVENLRDVSPTLHFNVPKGFEALAPFLEADDAFAARFFDRLQVLFYAAASLPPAVWQRFERLASRHGDTMPFFTSAWGTTETSPLITSVHFPIPGAGNVGVPAPGNELKFVPSGDKLEMRVRGPSVFRRYAGDPEATAAAFDEEGFYRTGDAGRLCDPDNPGAGVMFDGRVSEDFKLTSGTWVSVGALRLRAVSALAPYASDVVIAGHDRGEIGLLIFPSPAMCAKAAPVDAAHMGTAMALHDEIRAFVTQALVQMAQDAGTSQRAGRAVILASPPSLEQGEITDKGYINQRAVLTLRADDVARLYSDCASVIHLPAHPNSQTAAALTDAARRISRLLGRGRAD</sequence>
<gene>
    <name evidence="2" type="primary">fadD3_1</name>
    <name evidence="2" type="ORF">PTE31013_02766</name>
</gene>
<dbReference type="InterPro" id="IPR020845">
    <property type="entry name" value="AMP-binding_CS"/>
</dbReference>
<dbReference type="PANTHER" id="PTHR24096">
    <property type="entry name" value="LONG-CHAIN-FATTY-ACID--COA LIGASE"/>
    <property type="match status" value="1"/>
</dbReference>
<dbReference type="GO" id="GO:0016405">
    <property type="term" value="F:CoA-ligase activity"/>
    <property type="evidence" value="ECO:0007669"/>
    <property type="project" value="TreeGrafter"/>
</dbReference>
<dbReference type="Gene3D" id="3.40.50.12780">
    <property type="entry name" value="N-terminal domain of ligase-like"/>
    <property type="match status" value="1"/>
</dbReference>
<dbReference type="InterPro" id="IPR042099">
    <property type="entry name" value="ANL_N_sf"/>
</dbReference>
<dbReference type="EMBL" id="CABPRU010000005">
    <property type="protein sequence ID" value="VVE13230.1"/>
    <property type="molecule type" value="Genomic_DNA"/>
</dbReference>
<keyword evidence="3" id="KW-1185">Reference proteome</keyword>
<dbReference type="AlphaFoldDB" id="A0A5E4VQA3"/>
<proteinExistence type="predicted"/>
<dbReference type="RefSeq" id="WP_150613349.1">
    <property type="nucleotide sequence ID" value="NZ_CABPRU010000005.1"/>
</dbReference>
<dbReference type="PANTHER" id="PTHR24096:SF420">
    <property type="entry name" value="LONG-CHAIN-FATTY-ACID--COA LIGASE-RELATED"/>
    <property type="match status" value="1"/>
</dbReference>
<name>A0A5E4VQA3_9BURK</name>
<feature type="domain" description="AMP-dependent synthetase/ligase" evidence="1">
    <location>
        <begin position="59"/>
        <end position="440"/>
    </location>
</feature>
<evidence type="ECO:0000313" key="3">
    <source>
        <dbReference type="Proteomes" id="UP000334380"/>
    </source>
</evidence>
<evidence type="ECO:0000313" key="2">
    <source>
        <dbReference type="EMBL" id="VVE13230.1"/>
    </source>
</evidence>
<organism evidence="2 3">
    <name type="scientific">Pandoraea terrigena</name>
    <dbReference type="NCBI Taxonomy" id="2508292"/>
    <lineage>
        <taxon>Bacteria</taxon>
        <taxon>Pseudomonadati</taxon>
        <taxon>Pseudomonadota</taxon>
        <taxon>Betaproteobacteria</taxon>
        <taxon>Burkholderiales</taxon>
        <taxon>Burkholderiaceae</taxon>
        <taxon>Pandoraea</taxon>
    </lineage>
</organism>
<dbReference type="EC" id="6.2.1.41" evidence="2"/>
<dbReference type="PROSITE" id="PS00455">
    <property type="entry name" value="AMP_BINDING"/>
    <property type="match status" value="1"/>
</dbReference>
<accession>A0A5E4VQA3</accession>
<dbReference type="SUPFAM" id="SSF56801">
    <property type="entry name" value="Acetyl-CoA synthetase-like"/>
    <property type="match status" value="1"/>
</dbReference>
<protein>
    <submittedName>
        <fullName evidence="2">3-[(3aS,4S,7aS)-7a-methyl-1, 5-dioxo-octahydro-1H-inden-4-yl]propanoyl:CoA ligase</fullName>
        <ecNumber evidence="2">6.2.1.41</ecNumber>
    </submittedName>
</protein>
<keyword evidence="2" id="KW-0436">Ligase</keyword>
<reference evidence="2 3" key="1">
    <citation type="submission" date="2019-08" db="EMBL/GenBank/DDBJ databases">
        <authorList>
            <person name="Peeters C."/>
        </authorList>
    </citation>
    <scope>NUCLEOTIDE SEQUENCE [LARGE SCALE GENOMIC DNA]</scope>
    <source>
        <strain evidence="2 3">LMG 31013</strain>
    </source>
</reference>
<dbReference type="Pfam" id="PF00501">
    <property type="entry name" value="AMP-binding"/>
    <property type="match status" value="1"/>
</dbReference>
<dbReference type="OrthoDB" id="9766486at2"/>
<dbReference type="InterPro" id="IPR000873">
    <property type="entry name" value="AMP-dep_synth/lig_dom"/>
</dbReference>